<proteinExistence type="predicted"/>
<evidence type="ECO:0000256" key="1">
    <source>
        <dbReference type="PROSITE-ProRule" id="PRU01341"/>
    </source>
</evidence>
<dbReference type="GO" id="GO:0005524">
    <property type="term" value="F:ATP binding"/>
    <property type="evidence" value="ECO:0007669"/>
    <property type="project" value="InterPro"/>
</dbReference>
<accession>J9DAJ9</accession>
<feature type="domain" description="Upf1" evidence="3">
    <location>
        <begin position="1"/>
        <end position="237"/>
    </location>
</feature>
<name>J9DAJ9_EDHAE</name>
<evidence type="ECO:0000313" key="4">
    <source>
        <dbReference type="EMBL" id="EJW04534.1"/>
    </source>
</evidence>
<dbReference type="Pfam" id="PF09416">
    <property type="entry name" value="UPF1_Zn_bind"/>
    <property type="match status" value="1"/>
</dbReference>
<dbReference type="GO" id="GO:0008270">
    <property type="term" value="F:zinc ion binding"/>
    <property type="evidence" value="ECO:0007669"/>
    <property type="project" value="UniProtKB-UniRule"/>
</dbReference>
<organism evidence="4 5">
    <name type="scientific">Edhazardia aedis (strain USNM 41457)</name>
    <name type="common">Microsporidian parasite</name>
    <dbReference type="NCBI Taxonomy" id="1003232"/>
    <lineage>
        <taxon>Eukaryota</taxon>
        <taxon>Fungi</taxon>
        <taxon>Fungi incertae sedis</taxon>
        <taxon>Microsporidia</taxon>
        <taxon>Edhazardia</taxon>
    </lineage>
</organism>
<reference evidence="5" key="2">
    <citation type="submission" date="2015-07" db="EMBL/GenBank/DDBJ databases">
        <title>Contrasting host-pathogen interactions and genome evolution in two generalist and specialist microsporidian pathogens of mosquitoes.</title>
        <authorList>
            <consortium name="The Broad Institute Genomics Platform"/>
            <consortium name="The Broad Institute Genome Sequencing Center for Infectious Disease"/>
            <person name="Cuomo C.A."/>
            <person name="Sanscrainte N.D."/>
            <person name="Goldberg J.M."/>
            <person name="Heiman D."/>
            <person name="Young S."/>
            <person name="Zeng Q."/>
            <person name="Becnel J.J."/>
            <person name="Birren B.W."/>
        </authorList>
    </citation>
    <scope>NUCLEOTIDE SEQUENCE [LARGE SCALE GENOMIC DNA]</scope>
    <source>
        <strain evidence="5">USNM 41457</strain>
    </source>
</reference>
<gene>
    <name evidence="4" type="ORF">EDEG_01255</name>
</gene>
<evidence type="ECO:0000313" key="5">
    <source>
        <dbReference type="Proteomes" id="UP000003163"/>
    </source>
</evidence>
<dbReference type="STRING" id="1003232.J9DAJ9"/>
<keyword evidence="1" id="KW-0862">Zinc</keyword>
<comment type="caution">
    <text evidence="1">Lacks conserved residue(s) required for the propagation of feature annotation.</text>
</comment>
<dbReference type="HOGENOM" id="CLU_1173056_0_0_1"/>
<feature type="non-terminal residue" evidence="4">
    <location>
        <position position="237"/>
    </location>
</feature>
<keyword evidence="1" id="KW-0863">Zinc-finger</keyword>
<keyword evidence="5" id="KW-1185">Reference proteome</keyword>
<dbReference type="EMBL" id="AFBI03000017">
    <property type="protein sequence ID" value="EJW04534.1"/>
    <property type="molecule type" value="Genomic_DNA"/>
</dbReference>
<dbReference type="GO" id="GO:0005737">
    <property type="term" value="C:cytoplasm"/>
    <property type="evidence" value="ECO:0007669"/>
    <property type="project" value="InterPro"/>
</dbReference>
<feature type="region of interest" description="CC/SHH/C" evidence="1">
    <location>
        <begin position="19"/>
        <end position="47"/>
    </location>
</feature>
<dbReference type="OrthoDB" id="6513042at2759"/>
<protein>
    <recommendedName>
        <fullName evidence="3">Upf1 domain-containing protein</fullName>
    </recommendedName>
</protein>
<dbReference type="GO" id="GO:0000184">
    <property type="term" value="P:nuclear-transcribed mRNA catabolic process, nonsense-mediated decay"/>
    <property type="evidence" value="ECO:0007669"/>
    <property type="project" value="InterPro"/>
</dbReference>
<sequence length="237" mass="26280">MLTMKGKCVYCSNETPIKCTTCASFFCNTKGNASVSHILFHLAKHHHKSVMFGDVCIECCLCKRGVVFDLGYEDDSENINENISLNCDVEGDGVSFANLDSVKSGKYNLYDDEIDSCVDENSCNINRNDLQSFTSYKNNSIPDTSYKKHLSNLNSSNSNSNSNSNNNNNNLGNLGNNDNLGTLNITNNNSIYNNSISNTNLNNNIYSISNNNIYSSNNNNIYSISYNNNNNNLNNNI</sequence>
<feature type="region of interest" description="Disordered" evidence="2">
    <location>
        <begin position="153"/>
        <end position="175"/>
    </location>
</feature>
<dbReference type="VEuPathDB" id="MicrosporidiaDB:EDEG_01255"/>
<dbReference type="GO" id="GO:0003723">
    <property type="term" value="F:RNA binding"/>
    <property type="evidence" value="ECO:0007669"/>
    <property type="project" value="InterPro"/>
</dbReference>
<evidence type="ECO:0000259" key="3">
    <source>
        <dbReference type="PROSITE" id="PS51997"/>
    </source>
</evidence>
<dbReference type="InterPro" id="IPR018999">
    <property type="entry name" value="UPF1_CH/ZBD"/>
</dbReference>
<keyword evidence="1" id="KW-0479">Metal-binding</keyword>
<dbReference type="Proteomes" id="UP000003163">
    <property type="component" value="Unassembled WGS sequence"/>
</dbReference>
<reference evidence="4 5" key="1">
    <citation type="submission" date="2011-08" db="EMBL/GenBank/DDBJ databases">
        <authorList>
            <person name="Liu Z.J."/>
            <person name="Shi F.L."/>
            <person name="Lu J.Q."/>
            <person name="Li M."/>
            <person name="Wang Z.L."/>
        </authorList>
    </citation>
    <scope>NUCLEOTIDE SEQUENCE [LARGE SCALE GENOMIC DNA]</scope>
    <source>
        <strain evidence="4 5">USNM 41457</strain>
    </source>
</reference>
<dbReference type="AlphaFoldDB" id="J9DAJ9"/>
<comment type="caution">
    <text evidence="4">The sequence shown here is derived from an EMBL/GenBank/DDBJ whole genome shotgun (WGS) entry which is preliminary data.</text>
</comment>
<dbReference type="InParanoid" id="J9DAJ9"/>
<dbReference type="GO" id="GO:0003724">
    <property type="term" value="F:RNA helicase activity"/>
    <property type="evidence" value="ECO:0007669"/>
    <property type="project" value="InterPro"/>
</dbReference>
<evidence type="ECO:0000256" key="2">
    <source>
        <dbReference type="SAM" id="MobiDB-lite"/>
    </source>
</evidence>
<dbReference type="PROSITE" id="PS51997">
    <property type="entry name" value="UPF1_CH_RICH"/>
    <property type="match status" value="1"/>
</dbReference>